<dbReference type="PANTHER" id="PTHR44846">
    <property type="entry name" value="MANNOSYL-D-GLYCERATE TRANSPORT/METABOLISM SYSTEM REPRESSOR MNGR-RELATED"/>
    <property type="match status" value="1"/>
</dbReference>
<reference evidence="6 7" key="2">
    <citation type="journal article" date="2016" name="Genome Announc.">
        <title>Complete Genome Sequence of a Strain of Azospirillum thiophilum Isolated from a Sulfide Spring.</title>
        <authorList>
            <person name="Fomenkov A."/>
            <person name="Vincze T."/>
            <person name="Grabovich M."/>
            <person name="Anton B.P."/>
            <person name="Dubinina G."/>
            <person name="Orlova M."/>
            <person name="Belousova E."/>
            <person name="Roberts R.J."/>
        </authorList>
    </citation>
    <scope>NUCLEOTIDE SEQUENCE [LARGE SCALE GENOMIC DNA]</scope>
    <source>
        <strain evidence="6 7">BV-S</strain>
    </source>
</reference>
<dbReference type="Proteomes" id="UP000069935">
    <property type="component" value="Chromosome 2"/>
</dbReference>
<organism evidence="6 7">
    <name type="scientific">Azospirillum thiophilum</name>
    <dbReference type="NCBI Taxonomy" id="528244"/>
    <lineage>
        <taxon>Bacteria</taxon>
        <taxon>Pseudomonadati</taxon>
        <taxon>Pseudomonadota</taxon>
        <taxon>Alphaproteobacteria</taxon>
        <taxon>Rhodospirillales</taxon>
        <taxon>Azospirillaceae</taxon>
        <taxon>Azospirillum</taxon>
    </lineage>
</organism>
<proteinExistence type="predicted"/>
<evidence type="ECO:0000313" key="6">
    <source>
        <dbReference type="EMBL" id="ALG72352.1"/>
    </source>
</evidence>
<name>A0AAC8ZUI4_9PROT</name>
<dbReference type="EMBL" id="CP012402">
    <property type="protein sequence ID" value="ALG72352.1"/>
    <property type="molecule type" value="Genomic_DNA"/>
</dbReference>
<dbReference type="Pfam" id="PF07702">
    <property type="entry name" value="UTRA"/>
    <property type="match status" value="1"/>
</dbReference>
<feature type="domain" description="HTH gntR-type" evidence="5">
    <location>
        <begin position="9"/>
        <end position="77"/>
    </location>
</feature>
<evidence type="ECO:0000256" key="2">
    <source>
        <dbReference type="ARBA" id="ARBA00023125"/>
    </source>
</evidence>
<dbReference type="FunFam" id="1.10.10.10:FF:000079">
    <property type="entry name" value="GntR family transcriptional regulator"/>
    <property type="match status" value="1"/>
</dbReference>
<dbReference type="InterPro" id="IPR036390">
    <property type="entry name" value="WH_DNA-bd_sf"/>
</dbReference>
<dbReference type="InterPro" id="IPR050679">
    <property type="entry name" value="Bact_HTH_transcr_reg"/>
</dbReference>
<evidence type="ECO:0000259" key="5">
    <source>
        <dbReference type="PROSITE" id="PS50949"/>
    </source>
</evidence>
<dbReference type="GO" id="GO:0006547">
    <property type="term" value="P:L-histidine metabolic process"/>
    <property type="evidence" value="ECO:0007669"/>
    <property type="project" value="UniProtKB-UniRule"/>
</dbReference>
<dbReference type="InterPro" id="IPR010248">
    <property type="entry name" value="His_ut_repres"/>
</dbReference>
<dbReference type="InterPro" id="IPR036388">
    <property type="entry name" value="WH-like_DNA-bd_sf"/>
</dbReference>
<dbReference type="GO" id="GO:0045892">
    <property type="term" value="P:negative regulation of DNA-templated transcription"/>
    <property type="evidence" value="ECO:0007669"/>
    <property type="project" value="UniProtKB-UniRule"/>
</dbReference>
<keyword evidence="7" id="KW-1185">Reference proteome</keyword>
<accession>A0AAC8ZUI4</accession>
<dbReference type="InterPro" id="IPR000524">
    <property type="entry name" value="Tscrpt_reg_HTH_GntR"/>
</dbReference>
<gene>
    <name evidence="6" type="ORF">AL072_14615</name>
</gene>
<dbReference type="Gene3D" id="3.40.1410.10">
    <property type="entry name" value="Chorismate lyase-like"/>
    <property type="match status" value="1"/>
</dbReference>
<evidence type="ECO:0000256" key="1">
    <source>
        <dbReference type="ARBA" id="ARBA00023015"/>
    </source>
</evidence>
<dbReference type="SMART" id="SM00345">
    <property type="entry name" value="HTH_GNTR"/>
    <property type="match status" value="1"/>
</dbReference>
<keyword evidence="2" id="KW-0238">DNA-binding</keyword>
<dbReference type="PRINTS" id="PR00035">
    <property type="entry name" value="HTHGNTR"/>
</dbReference>
<evidence type="ECO:0000256" key="4">
    <source>
        <dbReference type="NCBIfam" id="TIGR02018"/>
    </source>
</evidence>
<dbReference type="KEGG" id="ati:AL072_14615"/>
<dbReference type="GO" id="GO:0003700">
    <property type="term" value="F:DNA-binding transcription factor activity"/>
    <property type="evidence" value="ECO:0007669"/>
    <property type="project" value="UniProtKB-UniRule"/>
</dbReference>
<evidence type="ECO:0000313" key="7">
    <source>
        <dbReference type="Proteomes" id="UP000069935"/>
    </source>
</evidence>
<keyword evidence="1" id="KW-0805">Transcription regulation</keyword>
<dbReference type="PANTHER" id="PTHR44846:SF16">
    <property type="entry name" value="TRANSCRIPTIONAL REGULATOR PHNF-RELATED"/>
    <property type="match status" value="1"/>
</dbReference>
<dbReference type="AlphaFoldDB" id="A0AAC8ZUI4"/>
<reference evidence="7" key="1">
    <citation type="submission" date="2015-08" db="EMBL/GenBank/DDBJ databases">
        <title>Complete Genome Sequence of Azospirillum thiophilum BV-S.</title>
        <authorList>
            <person name="Fomenkov A."/>
            <person name="Vincze T."/>
            <person name="Grabovich M."/>
            <person name="Dubinina G."/>
            <person name="Orlova M."/>
            <person name="Belousova E."/>
            <person name="Roberts R.J."/>
        </authorList>
    </citation>
    <scope>NUCLEOTIDE SEQUENCE [LARGE SCALE GENOMIC DNA]</scope>
    <source>
        <strain evidence="7">BV-S</strain>
    </source>
</reference>
<dbReference type="InterPro" id="IPR028978">
    <property type="entry name" value="Chorismate_lyase_/UTRA_dom_sf"/>
</dbReference>
<evidence type="ECO:0000256" key="3">
    <source>
        <dbReference type="ARBA" id="ARBA00023163"/>
    </source>
</evidence>
<dbReference type="PROSITE" id="PS50949">
    <property type="entry name" value="HTH_GNTR"/>
    <property type="match status" value="1"/>
</dbReference>
<dbReference type="CDD" id="cd07377">
    <property type="entry name" value="WHTH_GntR"/>
    <property type="match status" value="1"/>
</dbReference>
<protein>
    <recommendedName>
        <fullName evidence="4">Histidine utilization repressor</fullName>
    </recommendedName>
</protein>
<dbReference type="GO" id="GO:0003677">
    <property type="term" value="F:DNA binding"/>
    <property type="evidence" value="ECO:0007669"/>
    <property type="project" value="UniProtKB-UniRule"/>
</dbReference>
<sequence>MTDAVSTAQPRYAQIKETIRRRISSGDWAEGFQIPSEHRLLEEFSVSRMTVHRALRDLTEEGLLTRVQGLGTFVAERPPSADVVELRSIADEIAERGNRHGCRIERLLAVTADAGLARRFNLPAGARLFHSVVIHSESDVPVQLEERWVNPAAAPDYLEQDFTRQTPGEYLIRLEAAPRVEHVIEAVSPTPEIARLLDIPVTEPCLRVTRRTWAGGGAGAGGRVVTVAMLVHPGSRYRLGARFQLPPP</sequence>
<dbReference type="RefSeq" id="WP_045586094.1">
    <property type="nucleotide sequence ID" value="NZ_CP012402.1"/>
</dbReference>
<dbReference type="Pfam" id="PF00392">
    <property type="entry name" value="GntR"/>
    <property type="match status" value="1"/>
</dbReference>
<dbReference type="SUPFAM" id="SSF46785">
    <property type="entry name" value="Winged helix' DNA-binding domain"/>
    <property type="match status" value="1"/>
</dbReference>
<keyword evidence="3" id="KW-0804">Transcription</keyword>
<dbReference type="SMART" id="SM00866">
    <property type="entry name" value="UTRA"/>
    <property type="match status" value="1"/>
</dbReference>
<dbReference type="NCBIfam" id="TIGR02018">
    <property type="entry name" value="his_ut_repres"/>
    <property type="match status" value="1"/>
</dbReference>
<dbReference type="InterPro" id="IPR011663">
    <property type="entry name" value="UTRA"/>
</dbReference>
<dbReference type="SUPFAM" id="SSF64288">
    <property type="entry name" value="Chorismate lyase-like"/>
    <property type="match status" value="1"/>
</dbReference>
<dbReference type="Gene3D" id="1.10.10.10">
    <property type="entry name" value="Winged helix-like DNA-binding domain superfamily/Winged helix DNA-binding domain"/>
    <property type="match status" value="1"/>
</dbReference>